<dbReference type="Pfam" id="PF03721">
    <property type="entry name" value="UDPG_MGDP_dh_N"/>
    <property type="match status" value="1"/>
</dbReference>
<evidence type="ECO:0000256" key="4">
    <source>
        <dbReference type="PIRNR" id="PIRNR000124"/>
    </source>
</evidence>
<dbReference type="NCBIfam" id="TIGR03026">
    <property type="entry name" value="NDP-sugDHase"/>
    <property type="match status" value="1"/>
</dbReference>
<comment type="similarity">
    <text evidence="1 4">Belongs to the UDP-glucose/GDP-mannose dehydrogenase family.</text>
</comment>
<dbReference type="Gene3D" id="3.40.50.720">
    <property type="entry name" value="NAD(P)-binding Rossmann-like Domain"/>
    <property type="match status" value="2"/>
</dbReference>
<gene>
    <name evidence="7" type="ORF">PQQ63_01350</name>
</gene>
<feature type="domain" description="UDP-glucose/GDP-mannose dehydrogenase C-terminal" evidence="6">
    <location>
        <begin position="344"/>
        <end position="440"/>
    </location>
</feature>
<evidence type="ECO:0000256" key="1">
    <source>
        <dbReference type="ARBA" id="ARBA00006601"/>
    </source>
</evidence>
<evidence type="ECO:0000313" key="8">
    <source>
        <dbReference type="Proteomes" id="UP001629432"/>
    </source>
</evidence>
<evidence type="ECO:0000259" key="6">
    <source>
        <dbReference type="SMART" id="SM00984"/>
    </source>
</evidence>
<dbReference type="InterPro" id="IPR008927">
    <property type="entry name" value="6-PGluconate_DH-like_C_sf"/>
</dbReference>
<dbReference type="SMART" id="SM00984">
    <property type="entry name" value="UDPG_MGDP_dh_C"/>
    <property type="match status" value="1"/>
</dbReference>
<dbReference type="InterPro" id="IPR036220">
    <property type="entry name" value="UDP-Glc/GDP-Man_DH_C_sf"/>
</dbReference>
<dbReference type="Proteomes" id="UP001629432">
    <property type="component" value="Unassembled WGS sequence"/>
</dbReference>
<dbReference type="PANTHER" id="PTHR43491">
    <property type="entry name" value="UDP-N-ACETYL-D-MANNOSAMINE DEHYDROGENASE"/>
    <property type="match status" value="1"/>
</dbReference>
<keyword evidence="2" id="KW-0560">Oxidoreductase</keyword>
<dbReference type="PIRSF" id="PIRSF500136">
    <property type="entry name" value="UDP_ManNAc_DH"/>
    <property type="match status" value="1"/>
</dbReference>
<evidence type="ECO:0000313" key="7">
    <source>
        <dbReference type="EMBL" id="MFM0635346.1"/>
    </source>
</evidence>
<feature type="signal peptide" evidence="5">
    <location>
        <begin position="1"/>
        <end position="18"/>
    </location>
</feature>
<dbReference type="InterPro" id="IPR028359">
    <property type="entry name" value="UDP_ManNAc/GlcNAc_DH"/>
</dbReference>
<dbReference type="InterPro" id="IPR001732">
    <property type="entry name" value="UDP-Glc/GDP-Man_DH_N"/>
</dbReference>
<dbReference type="SUPFAM" id="SSF51735">
    <property type="entry name" value="NAD(P)-binding Rossmann-fold domains"/>
    <property type="match status" value="1"/>
</dbReference>
<dbReference type="InterPro" id="IPR017476">
    <property type="entry name" value="UDP-Glc/GDP-Man"/>
</dbReference>
<keyword evidence="5" id="KW-0732">Signal</keyword>
<evidence type="ECO:0000256" key="2">
    <source>
        <dbReference type="ARBA" id="ARBA00023002"/>
    </source>
</evidence>
<dbReference type="PIRSF" id="PIRSF000124">
    <property type="entry name" value="UDPglc_GDPman_dh"/>
    <property type="match status" value="1"/>
</dbReference>
<dbReference type="InterPro" id="IPR014026">
    <property type="entry name" value="UDP-Glc/GDP-Man_DH_dimer"/>
</dbReference>
<dbReference type="PROSITE" id="PS51257">
    <property type="entry name" value="PROKAR_LIPOPROTEIN"/>
    <property type="match status" value="1"/>
</dbReference>
<name>A0ABW9DMN2_9BURK</name>
<dbReference type="SUPFAM" id="SSF48179">
    <property type="entry name" value="6-phosphogluconate dehydrogenase C-terminal domain-like"/>
    <property type="match status" value="1"/>
</dbReference>
<dbReference type="Pfam" id="PF00984">
    <property type="entry name" value="UDPG_MGDP_dh"/>
    <property type="match status" value="1"/>
</dbReference>
<dbReference type="EMBL" id="JAQQCF010000001">
    <property type="protein sequence ID" value="MFM0635346.1"/>
    <property type="molecule type" value="Genomic_DNA"/>
</dbReference>
<keyword evidence="8" id="KW-1185">Reference proteome</keyword>
<organism evidence="7 8">
    <name type="scientific">Paraburkholderia metrosideri</name>
    <dbReference type="NCBI Taxonomy" id="580937"/>
    <lineage>
        <taxon>Bacteria</taxon>
        <taxon>Pseudomonadati</taxon>
        <taxon>Pseudomonadota</taxon>
        <taxon>Betaproteobacteria</taxon>
        <taxon>Burkholderiales</taxon>
        <taxon>Burkholderiaceae</taxon>
        <taxon>Paraburkholderia</taxon>
    </lineage>
</organism>
<comment type="caution">
    <text evidence="7">The sequence shown here is derived from an EMBL/GenBank/DDBJ whole genome shotgun (WGS) entry which is preliminary data.</text>
</comment>
<accession>A0ABW9DMN2</accession>
<dbReference type="RefSeq" id="WP_408225885.1">
    <property type="nucleotide sequence ID" value="NZ_JAQQCF010000001.1"/>
</dbReference>
<dbReference type="SUPFAM" id="SSF52413">
    <property type="entry name" value="UDP-glucose/GDP-mannose dehydrogenase C-terminal domain"/>
    <property type="match status" value="1"/>
</dbReference>
<dbReference type="InterPro" id="IPR036291">
    <property type="entry name" value="NAD(P)-bd_dom_sf"/>
</dbReference>
<dbReference type="PANTHER" id="PTHR43491:SF2">
    <property type="entry name" value="UDP-N-ACETYL-D-MANNOSAMINE DEHYDROGENASE"/>
    <property type="match status" value="1"/>
</dbReference>
<protein>
    <submittedName>
        <fullName evidence="7">Nucleotide sugar dehydrogenase</fullName>
    </submittedName>
</protein>
<proteinExistence type="inferred from homology"/>
<keyword evidence="3" id="KW-0520">NAD</keyword>
<feature type="chain" id="PRO_5046442217" evidence="5">
    <location>
        <begin position="19"/>
        <end position="462"/>
    </location>
</feature>
<reference evidence="7 8" key="1">
    <citation type="journal article" date="2024" name="Chem. Sci.">
        <title>Discovery of megapolipeptins by genome mining of a Burkholderiales bacteria collection.</title>
        <authorList>
            <person name="Paulo B.S."/>
            <person name="Recchia M.J.J."/>
            <person name="Lee S."/>
            <person name="Fergusson C.H."/>
            <person name="Romanowski S.B."/>
            <person name="Hernandez A."/>
            <person name="Krull N."/>
            <person name="Liu D.Y."/>
            <person name="Cavanagh H."/>
            <person name="Bos A."/>
            <person name="Gray C.A."/>
            <person name="Murphy B.T."/>
            <person name="Linington R.G."/>
            <person name="Eustaquio A.S."/>
        </authorList>
    </citation>
    <scope>NUCLEOTIDE SEQUENCE [LARGE SCALE GENOMIC DNA]</scope>
    <source>
        <strain evidence="7 8">RL17-338-BIC-A</strain>
    </source>
</reference>
<evidence type="ECO:0000256" key="5">
    <source>
        <dbReference type="SAM" id="SignalP"/>
    </source>
</evidence>
<evidence type="ECO:0000256" key="3">
    <source>
        <dbReference type="ARBA" id="ARBA00023027"/>
    </source>
</evidence>
<sequence>MKQLVCIQGLGFVGAAMAVACARAGTRNGGAPVFDVVGLDLATETGEHRVSKINKGEFPFGTTDTNLIAQTRHAHEAGNLKASTDVSVLAAASIVVVDVHFDIGDLTGEGHLEFGPFIRAIETVGQHIQPGTLVVVETTVPPGTCSKVIRPVLDRCAEARGLKAGAFLLAHAYERVMPGDNYLASITDFWRVFAGDTPKAGDACEAFLSHVVNVAEFPLTRLSHTTASETSKVLENSYRAVNIAFMDEWGRFAEKVGIDMFEVINAIRKRPTHNNMKQPGFGVGGYCLTKDPLFADLAAKDIFNLTDIEFPLSRSAVKINQDMPLYSLDKVRGALGSLADKRLLLAGISYRQDVADTRYSPSQPFYEGAVIEGAEVACHDPLLGHWDELELDVTTSLDACPDVDAVVFAVPHKEFRALQPAAWLGGRKPYILDANDCLSHDQRAQFAALGCHVESIGRGTRA</sequence>
<dbReference type="Pfam" id="PF03720">
    <property type="entry name" value="UDPG_MGDP_dh_C"/>
    <property type="match status" value="1"/>
</dbReference>
<dbReference type="InterPro" id="IPR014027">
    <property type="entry name" value="UDP-Glc/GDP-Man_DH_C"/>
</dbReference>